<feature type="transmembrane region" description="Helical" evidence="7">
    <location>
        <begin position="375"/>
        <end position="394"/>
    </location>
</feature>
<dbReference type="AlphaFoldDB" id="A0A841KER3"/>
<evidence type="ECO:0000256" key="4">
    <source>
        <dbReference type="ARBA" id="ARBA00022989"/>
    </source>
</evidence>
<keyword evidence="4 7" id="KW-1133">Transmembrane helix</keyword>
<feature type="domain" description="ABC3 transporter permease C-terminal" evidence="8">
    <location>
        <begin position="294"/>
        <end position="405"/>
    </location>
</feature>
<name>A0A841KER3_9GAMM</name>
<dbReference type="GO" id="GO:0005886">
    <property type="term" value="C:plasma membrane"/>
    <property type="evidence" value="ECO:0007669"/>
    <property type="project" value="UniProtKB-SubCell"/>
</dbReference>
<feature type="domain" description="MacB-like periplasmic core" evidence="9">
    <location>
        <begin position="20"/>
        <end position="253"/>
    </location>
</feature>
<comment type="similarity">
    <text evidence="6">Belongs to the ABC-4 integral membrane protein family.</text>
</comment>
<dbReference type="InterPro" id="IPR003838">
    <property type="entry name" value="ABC3_permease_C"/>
</dbReference>
<evidence type="ECO:0000259" key="9">
    <source>
        <dbReference type="Pfam" id="PF12704"/>
    </source>
</evidence>
<dbReference type="GO" id="GO:0022857">
    <property type="term" value="F:transmembrane transporter activity"/>
    <property type="evidence" value="ECO:0007669"/>
    <property type="project" value="TreeGrafter"/>
</dbReference>
<comment type="caution">
    <text evidence="10">The sequence shown here is derived from an EMBL/GenBank/DDBJ whole genome shotgun (WGS) entry which is preliminary data.</text>
</comment>
<accession>A0A841KER3</accession>
<keyword evidence="2" id="KW-1003">Cell membrane</keyword>
<evidence type="ECO:0000313" key="10">
    <source>
        <dbReference type="EMBL" id="MBB6184113.1"/>
    </source>
</evidence>
<evidence type="ECO:0000256" key="3">
    <source>
        <dbReference type="ARBA" id="ARBA00022692"/>
    </source>
</evidence>
<evidence type="ECO:0000259" key="8">
    <source>
        <dbReference type="Pfam" id="PF02687"/>
    </source>
</evidence>
<dbReference type="Proteomes" id="UP000560000">
    <property type="component" value="Unassembled WGS sequence"/>
</dbReference>
<dbReference type="OrthoDB" id="9770036at2"/>
<evidence type="ECO:0000256" key="7">
    <source>
        <dbReference type="SAM" id="Phobius"/>
    </source>
</evidence>
<gene>
    <name evidence="10" type="ORF">HNQ86_001458</name>
</gene>
<dbReference type="EMBL" id="JACHET010000001">
    <property type="protein sequence ID" value="MBB6184113.1"/>
    <property type="molecule type" value="Genomic_DNA"/>
</dbReference>
<evidence type="ECO:0000256" key="6">
    <source>
        <dbReference type="ARBA" id="ARBA00038076"/>
    </source>
</evidence>
<evidence type="ECO:0000313" key="11">
    <source>
        <dbReference type="Proteomes" id="UP000560000"/>
    </source>
</evidence>
<sequence length="412" mass="44310">MGGMLMLKTLKRNGFMPLLVVAQVVFALVVLVNTGSLLQQQMAPILAATGVPEGALLLTHQLNSQDAGQDQWSYASLDSAERAVRAIPGVIAVSSGMGTPMSVGGMLVRATPTDARSGRSVDADVFGGDHLVDTLGLHVLRGRDFSDSDYMTGSFIKMYQQTRAALISDTLAQRLFPDGDAVGQEIWMSPKPSKGRDPLRIVGVFSDTLSSQITGPSVHAVLMLPLRMDDFGIVSFMVRVKPAQRDAVMKRLPEVLGTALGMHNPQTMKVERYEDARAARLHGNTVASWLLLTVLGTVSIVVVLGITGLSGFWVQKRTREIGIQRALGARRGDILRQYQFENFLVVCAGAVLGVLLGLIVAEWLRRHFELTSPPLAAWAAGALVLVVFGQLAVLGPARRASRVPPVVATRSV</sequence>
<dbReference type="PANTHER" id="PTHR30572">
    <property type="entry name" value="MEMBRANE COMPONENT OF TRANSPORTER-RELATED"/>
    <property type="match status" value="1"/>
</dbReference>
<dbReference type="RefSeq" id="WP_052394657.1">
    <property type="nucleotide sequence ID" value="NZ_JACHET010000001.1"/>
</dbReference>
<reference evidence="10 11" key="1">
    <citation type="submission" date="2020-08" db="EMBL/GenBank/DDBJ databases">
        <title>Genomic Encyclopedia of Type Strains, Phase IV (KMG-IV): sequencing the most valuable type-strain genomes for metagenomic binning, comparative biology and taxonomic classification.</title>
        <authorList>
            <person name="Goeker M."/>
        </authorList>
    </citation>
    <scope>NUCLEOTIDE SEQUENCE [LARGE SCALE GENOMIC DNA]</scope>
    <source>
        <strain evidence="10 11">DSM 107085</strain>
    </source>
</reference>
<dbReference type="InterPro" id="IPR025857">
    <property type="entry name" value="MacB_PCD"/>
</dbReference>
<dbReference type="Pfam" id="PF12704">
    <property type="entry name" value="MacB_PCD"/>
    <property type="match status" value="1"/>
</dbReference>
<feature type="transmembrane region" description="Helical" evidence="7">
    <location>
        <begin position="340"/>
        <end position="363"/>
    </location>
</feature>
<keyword evidence="3 7" id="KW-0812">Transmembrane</keyword>
<evidence type="ECO:0000256" key="2">
    <source>
        <dbReference type="ARBA" id="ARBA00022475"/>
    </source>
</evidence>
<protein>
    <submittedName>
        <fullName evidence="10">Putative ABC transport system permease protein</fullName>
    </submittedName>
</protein>
<proteinExistence type="inferred from homology"/>
<organism evidence="10 11">
    <name type="scientific">Oleiagrimonas soli</name>
    <dbReference type="NCBI Taxonomy" id="1543381"/>
    <lineage>
        <taxon>Bacteria</taxon>
        <taxon>Pseudomonadati</taxon>
        <taxon>Pseudomonadota</taxon>
        <taxon>Gammaproteobacteria</taxon>
        <taxon>Lysobacterales</taxon>
        <taxon>Rhodanobacteraceae</taxon>
        <taxon>Oleiagrimonas</taxon>
    </lineage>
</organism>
<keyword evidence="5 7" id="KW-0472">Membrane</keyword>
<dbReference type="PANTHER" id="PTHR30572:SF4">
    <property type="entry name" value="ABC TRANSPORTER PERMEASE YTRF"/>
    <property type="match status" value="1"/>
</dbReference>
<comment type="subcellular location">
    <subcellularLocation>
        <location evidence="1">Cell membrane</location>
        <topology evidence="1">Multi-pass membrane protein</topology>
    </subcellularLocation>
</comment>
<evidence type="ECO:0000256" key="1">
    <source>
        <dbReference type="ARBA" id="ARBA00004651"/>
    </source>
</evidence>
<evidence type="ECO:0000256" key="5">
    <source>
        <dbReference type="ARBA" id="ARBA00023136"/>
    </source>
</evidence>
<dbReference type="InterPro" id="IPR050250">
    <property type="entry name" value="Macrolide_Exporter_MacB"/>
</dbReference>
<feature type="transmembrane region" description="Helical" evidence="7">
    <location>
        <begin position="289"/>
        <end position="314"/>
    </location>
</feature>
<dbReference type="Pfam" id="PF02687">
    <property type="entry name" value="FtsX"/>
    <property type="match status" value="1"/>
</dbReference>